<protein>
    <submittedName>
        <fullName evidence="2">Uncharacterized protein</fullName>
    </submittedName>
</protein>
<comment type="caution">
    <text evidence="2">The sequence shown here is derived from an EMBL/GenBank/DDBJ whole genome shotgun (WGS) entry which is preliminary data.</text>
</comment>
<evidence type="ECO:0000256" key="1">
    <source>
        <dbReference type="SAM" id="MobiDB-lite"/>
    </source>
</evidence>
<dbReference type="STRING" id="2316362.A0A4Q2D2W6"/>
<proteinExistence type="predicted"/>
<feature type="region of interest" description="Disordered" evidence="1">
    <location>
        <begin position="166"/>
        <end position="206"/>
    </location>
</feature>
<gene>
    <name evidence="2" type="ORF">EST38_g12243</name>
</gene>
<evidence type="ECO:0000313" key="2">
    <source>
        <dbReference type="EMBL" id="RXW13610.1"/>
    </source>
</evidence>
<dbReference type="OrthoDB" id="3249923at2759"/>
<feature type="region of interest" description="Disordered" evidence="1">
    <location>
        <begin position="281"/>
        <end position="445"/>
    </location>
</feature>
<name>A0A4Q2D2W6_9AGAR</name>
<feature type="compositionally biased region" description="Low complexity" evidence="1">
    <location>
        <begin position="370"/>
        <end position="408"/>
    </location>
</feature>
<sequence>MPQPPRRDLKTTRCETVQLVTANGTIVFTPGSGANSGMIRGPLRAQFQQPARIPPPNDWNGRAGQGGLGFVPPPHPRNVEENPVTFATKSAARIIFPWQDQDDLHQIRVRSNKRNREAGGLGEDEEPVRRLARMSIATGRMARVAPRKAKVHETAVKRPAKSYLAPGLSLKKEGESASDTDSEESEMDVDDNRPRQANTQLGTKRVVSKKMPVAKKFVQYLLSARKIQEQFVLTDSESEQSSSSGSDTESAAQSEQASTEEDTPPIKLTLKILIREIDEQAATEGAEDVPLPTLPQPTGKRRDTLFPYVALSPSPSAQRYPSAGPSSLPPASPTPQTSASPDPFASSESSMLSSKAKGKQRMMSLTPALSTTTDSRFTSSSARGVSTTATSTSTTRVSTTTASTASTARMPATQFVGPDGTRYPTPPPPENPLGPSARSPYLPAKPDYPGGHEVHYSCRPGGPTLYDLLNTLPMEPFGVLDWAVLDREEEIFESDEVKDEYKVMHALWGRWILLNRTKFIANYRKGVKAFVDDYWKIIHRAAGWDALRYWLLLLLANRFLTANEVAQTLKHYESLTGMDFWYNS</sequence>
<dbReference type="Proteomes" id="UP000290288">
    <property type="component" value="Unassembled WGS sequence"/>
</dbReference>
<feature type="compositionally biased region" description="Low complexity" evidence="1">
    <location>
        <begin position="334"/>
        <end position="354"/>
    </location>
</feature>
<reference evidence="2 3" key="1">
    <citation type="submission" date="2019-01" db="EMBL/GenBank/DDBJ databases">
        <title>Draft genome sequence of Psathyrella aberdarensis IHI B618.</title>
        <authorList>
            <person name="Buettner E."/>
            <person name="Kellner H."/>
        </authorList>
    </citation>
    <scope>NUCLEOTIDE SEQUENCE [LARGE SCALE GENOMIC DNA]</scope>
    <source>
        <strain evidence="2 3">IHI B618</strain>
    </source>
</reference>
<feature type="compositionally biased region" description="Acidic residues" evidence="1">
    <location>
        <begin position="176"/>
        <end position="189"/>
    </location>
</feature>
<feature type="region of interest" description="Disordered" evidence="1">
    <location>
        <begin position="234"/>
        <end position="266"/>
    </location>
</feature>
<accession>A0A4Q2D2W6</accession>
<feature type="compositionally biased region" description="Low complexity" evidence="1">
    <location>
        <begin position="239"/>
        <end position="254"/>
    </location>
</feature>
<dbReference type="AlphaFoldDB" id="A0A4Q2D2W6"/>
<evidence type="ECO:0000313" key="3">
    <source>
        <dbReference type="Proteomes" id="UP000290288"/>
    </source>
</evidence>
<keyword evidence="3" id="KW-1185">Reference proteome</keyword>
<organism evidence="2 3">
    <name type="scientific">Candolleomyces aberdarensis</name>
    <dbReference type="NCBI Taxonomy" id="2316362"/>
    <lineage>
        <taxon>Eukaryota</taxon>
        <taxon>Fungi</taxon>
        <taxon>Dikarya</taxon>
        <taxon>Basidiomycota</taxon>
        <taxon>Agaricomycotina</taxon>
        <taxon>Agaricomycetes</taxon>
        <taxon>Agaricomycetidae</taxon>
        <taxon>Agaricales</taxon>
        <taxon>Agaricineae</taxon>
        <taxon>Psathyrellaceae</taxon>
        <taxon>Candolleomyces</taxon>
    </lineage>
</organism>
<dbReference type="EMBL" id="SDEE01000871">
    <property type="protein sequence ID" value="RXW13610.1"/>
    <property type="molecule type" value="Genomic_DNA"/>
</dbReference>